<gene>
    <name evidence="1" type="ORF">Smic_68950</name>
</gene>
<evidence type="ECO:0000313" key="2">
    <source>
        <dbReference type="Proteomes" id="UP000498740"/>
    </source>
</evidence>
<dbReference type="AlphaFoldDB" id="A0A7J0D1D7"/>
<protein>
    <recommendedName>
        <fullName evidence="3">Immunity protein 10</fullName>
    </recommendedName>
</protein>
<dbReference type="Proteomes" id="UP000498740">
    <property type="component" value="Unassembled WGS sequence"/>
</dbReference>
<accession>A0A7J0D1D7</accession>
<name>A0A7J0D1D7_STRMI</name>
<reference evidence="1 2" key="1">
    <citation type="submission" date="2020-05" db="EMBL/GenBank/DDBJ databases">
        <title>Whole genome shotgun sequence of Streptomyces microflavus NBRC 13062.</title>
        <authorList>
            <person name="Komaki H."/>
            <person name="Tamura T."/>
        </authorList>
    </citation>
    <scope>NUCLEOTIDE SEQUENCE [LARGE SCALE GENOMIC DNA]</scope>
    <source>
        <strain evidence="1 2">NBRC 13062</strain>
    </source>
</reference>
<sequence>MKFRRKKPQTSDWVIRHVESGESIPGMVFTIYVAESDASEDVRYFDLQCALGEPTAQDVDLELDSYCIVNDAGGVQFGGLDEVTMGPDGLVLSFQDDAAEELELSSRVVTLGIDSAIDVDEVRAGLRKVLSYGNPRKVPQLNL</sequence>
<comment type="caution">
    <text evidence="1">The sequence shown here is derived from an EMBL/GenBank/DDBJ whole genome shotgun (WGS) entry which is preliminary data.</text>
</comment>
<organism evidence="1 2">
    <name type="scientific">Streptomyces microflavus</name>
    <name type="common">Streptomyces lipmanii</name>
    <dbReference type="NCBI Taxonomy" id="1919"/>
    <lineage>
        <taxon>Bacteria</taxon>
        <taxon>Bacillati</taxon>
        <taxon>Actinomycetota</taxon>
        <taxon>Actinomycetes</taxon>
        <taxon>Kitasatosporales</taxon>
        <taxon>Streptomycetaceae</taxon>
        <taxon>Streptomyces</taxon>
    </lineage>
</organism>
<evidence type="ECO:0000313" key="1">
    <source>
        <dbReference type="EMBL" id="GFN08339.1"/>
    </source>
</evidence>
<proteinExistence type="predicted"/>
<evidence type="ECO:0008006" key="3">
    <source>
        <dbReference type="Google" id="ProtNLM"/>
    </source>
</evidence>
<dbReference type="EMBL" id="BLWD01000001">
    <property type="protein sequence ID" value="GFN08339.1"/>
    <property type="molecule type" value="Genomic_DNA"/>
</dbReference>